<proteinExistence type="predicted"/>
<sequence length="42" mass="4958">MHEVSKNIVPVIYKEDLDAETTSFLEEYYPEAIETPNDNFYC</sequence>
<organism evidence="1 2">
    <name type="scientific">Sedimentibacter acidaminivorans</name>
    <dbReference type="NCBI Taxonomy" id="913099"/>
    <lineage>
        <taxon>Bacteria</taxon>
        <taxon>Bacillati</taxon>
        <taxon>Bacillota</taxon>
        <taxon>Tissierellia</taxon>
        <taxon>Sedimentibacter</taxon>
    </lineage>
</organism>
<evidence type="ECO:0000313" key="2">
    <source>
        <dbReference type="Proteomes" id="UP001519342"/>
    </source>
</evidence>
<dbReference type="EMBL" id="JAGGKS010000008">
    <property type="protein sequence ID" value="MBP1926688.1"/>
    <property type="molecule type" value="Genomic_DNA"/>
</dbReference>
<dbReference type="Proteomes" id="UP001519342">
    <property type="component" value="Unassembled WGS sequence"/>
</dbReference>
<keyword evidence="2" id="KW-1185">Reference proteome</keyword>
<protein>
    <submittedName>
        <fullName evidence="1">Uncharacterized protein</fullName>
    </submittedName>
</protein>
<accession>A0ABS4GG74</accession>
<comment type="caution">
    <text evidence="1">The sequence shown here is derived from an EMBL/GenBank/DDBJ whole genome shotgun (WGS) entry which is preliminary data.</text>
</comment>
<reference evidence="1 2" key="1">
    <citation type="submission" date="2021-03" db="EMBL/GenBank/DDBJ databases">
        <title>Genomic Encyclopedia of Type Strains, Phase IV (KMG-IV): sequencing the most valuable type-strain genomes for metagenomic binning, comparative biology and taxonomic classification.</title>
        <authorList>
            <person name="Goeker M."/>
        </authorList>
    </citation>
    <scope>NUCLEOTIDE SEQUENCE [LARGE SCALE GENOMIC DNA]</scope>
    <source>
        <strain evidence="1 2">DSM 24004</strain>
    </source>
</reference>
<name>A0ABS4GG74_9FIRM</name>
<evidence type="ECO:0000313" key="1">
    <source>
        <dbReference type="EMBL" id="MBP1926688.1"/>
    </source>
</evidence>
<dbReference type="RefSeq" id="WP_280922403.1">
    <property type="nucleotide sequence ID" value="NZ_JAGGKS010000008.1"/>
</dbReference>
<gene>
    <name evidence="1" type="ORF">J2Z76_002558</name>
</gene>